<organism evidence="8 9">
    <name type="scientific">Candidatus Fusicatenibacter intestinigallinarum</name>
    <dbReference type="NCBI Taxonomy" id="2838598"/>
    <lineage>
        <taxon>Bacteria</taxon>
        <taxon>Bacillati</taxon>
        <taxon>Bacillota</taxon>
        <taxon>Clostridia</taxon>
        <taxon>Lachnospirales</taxon>
        <taxon>Lachnospiraceae</taxon>
        <taxon>Fusicatenibacter</taxon>
    </lineage>
</organism>
<evidence type="ECO:0000313" key="8">
    <source>
        <dbReference type="EMBL" id="HJC14589.1"/>
    </source>
</evidence>
<reference evidence="8" key="1">
    <citation type="journal article" date="2021" name="PeerJ">
        <title>Extensive microbial diversity within the chicken gut microbiome revealed by metagenomics and culture.</title>
        <authorList>
            <person name="Gilroy R."/>
            <person name="Ravi A."/>
            <person name="Getino M."/>
            <person name="Pursley I."/>
            <person name="Horton D.L."/>
            <person name="Alikhan N.F."/>
            <person name="Baker D."/>
            <person name="Gharbi K."/>
            <person name="Hall N."/>
            <person name="Watson M."/>
            <person name="Adriaenssens E.M."/>
            <person name="Foster-Nyarko E."/>
            <person name="Jarju S."/>
            <person name="Secka A."/>
            <person name="Antonio M."/>
            <person name="Oren A."/>
            <person name="Chaudhuri R.R."/>
            <person name="La Ragione R."/>
            <person name="Hildebrand F."/>
            <person name="Pallen M.J."/>
        </authorList>
    </citation>
    <scope>NUCLEOTIDE SEQUENCE</scope>
    <source>
        <strain evidence="8">CHK185-5351</strain>
    </source>
</reference>
<reference evidence="8" key="2">
    <citation type="submission" date="2021-04" db="EMBL/GenBank/DDBJ databases">
        <authorList>
            <person name="Gilroy R."/>
        </authorList>
    </citation>
    <scope>NUCLEOTIDE SEQUENCE</scope>
    <source>
        <strain evidence="8">CHK185-5351</strain>
    </source>
</reference>
<feature type="domain" description="NADP-dependent oxidoreductase" evidence="7">
    <location>
        <begin position="13"/>
        <end position="246"/>
    </location>
</feature>
<feature type="active site" description="Proton donor" evidence="4">
    <location>
        <position position="38"/>
    </location>
</feature>
<dbReference type="FunFam" id="3.20.20.100:FF:000015">
    <property type="entry name" value="Oxidoreductase, aldo/keto reductase family"/>
    <property type="match status" value="1"/>
</dbReference>
<evidence type="ECO:0000256" key="3">
    <source>
        <dbReference type="ARBA" id="ARBA00023002"/>
    </source>
</evidence>
<dbReference type="InterPro" id="IPR018170">
    <property type="entry name" value="Aldo/ket_reductase_CS"/>
</dbReference>
<feature type="binding site" evidence="5">
    <location>
        <position position="96"/>
    </location>
    <ligand>
        <name>substrate</name>
    </ligand>
</feature>
<accession>A0A9D2N9H7</accession>
<feature type="site" description="Lowers pKa of active site Tyr" evidence="6">
    <location>
        <position position="63"/>
    </location>
</feature>
<dbReference type="EMBL" id="DWWU01000009">
    <property type="protein sequence ID" value="HJC14589.1"/>
    <property type="molecule type" value="Genomic_DNA"/>
</dbReference>
<dbReference type="PRINTS" id="PR00069">
    <property type="entry name" value="ALDKETRDTASE"/>
</dbReference>
<comment type="caution">
    <text evidence="8">The sequence shown here is derived from an EMBL/GenBank/DDBJ whole genome shotgun (WGS) entry which is preliminary data.</text>
</comment>
<keyword evidence="2" id="KW-0521">NADP</keyword>
<dbReference type="PANTHER" id="PTHR43827">
    <property type="entry name" value="2,5-DIKETO-D-GLUCONIC ACID REDUCTASE"/>
    <property type="match status" value="1"/>
</dbReference>
<dbReference type="InterPro" id="IPR036812">
    <property type="entry name" value="NAD(P)_OxRdtase_dom_sf"/>
</dbReference>
<protein>
    <submittedName>
        <fullName evidence="8">Aldo/keto reductase</fullName>
    </submittedName>
</protein>
<keyword evidence="3" id="KW-0560">Oxidoreductase</keyword>
<dbReference type="AlphaFoldDB" id="A0A9D2N9H7"/>
<name>A0A9D2N9H7_9FIRM</name>
<dbReference type="SUPFAM" id="SSF51430">
    <property type="entry name" value="NAD(P)-linked oxidoreductase"/>
    <property type="match status" value="1"/>
</dbReference>
<evidence type="ECO:0000259" key="7">
    <source>
        <dbReference type="Pfam" id="PF00248"/>
    </source>
</evidence>
<sequence length="264" mass="29749">MPVLGLGVYKALGEGEVEQAIVTAVGQGYRLIDTASVYKNEEGVGRGILSCPVPREELFVTTKVWNNAQRMDDVEGAFHRSLDRLKLDYVDLYLIHWPVPGCYPQTWKVLEKIRDSGRCRSIGVSNFEEPHLQMLFEMSGIVPAVNQIECHPLWNRKKLVSYCQQHGIAVQAYAPLARGLYLNREIIVRLAEKYGRTPAQIGLRYLVQRGICVIPKSTNPSRIAENAAIFDFQLSDLDMELIDSMDEQFRSASIPDDMIGQGVH</sequence>
<dbReference type="InterPro" id="IPR020471">
    <property type="entry name" value="AKR"/>
</dbReference>
<evidence type="ECO:0000256" key="2">
    <source>
        <dbReference type="ARBA" id="ARBA00022857"/>
    </source>
</evidence>
<dbReference type="CDD" id="cd19071">
    <property type="entry name" value="AKR_AKR1-5-like"/>
    <property type="match status" value="1"/>
</dbReference>
<proteinExistence type="inferred from homology"/>
<gene>
    <name evidence="8" type="ORF">H9705_02000</name>
</gene>
<dbReference type="Proteomes" id="UP000823849">
    <property type="component" value="Unassembled WGS sequence"/>
</dbReference>
<evidence type="ECO:0000256" key="4">
    <source>
        <dbReference type="PIRSR" id="PIRSR000097-1"/>
    </source>
</evidence>
<dbReference type="PROSITE" id="PS00063">
    <property type="entry name" value="ALDOKETO_REDUCTASE_3"/>
    <property type="match status" value="1"/>
</dbReference>
<dbReference type="PROSITE" id="PS00798">
    <property type="entry name" value="ALDOKETO_REDUCTASE_1"/>
    <property type="match status" value="1"/>
</dbReference>
<dbReference type="Gene3D" id="3.20.20.100">
    <property type="entry name" value="NADP-dependent oxidoreductase domain"/>
    <property type="match status" value="1"/>
</dbReference>
<evidence type="ECO:0000256" key="5">
    <source>
        <dbReference type="PIRSR" id="PIRSR000097-2"/>
    </source>
</evidence>
<dbReference type="GO" id="GO:0016616">
    <property type="term" value="F:oxidoreductase activity, acting on the CH-OH group of donors, NAD or NADP as acceptor"/>
    <property type="evidence" value="ECO:0007669"/>
    <property type="project" value="UniProtKB-ARBA"/>
</dbReference>
<dbReference type="PROSITE" id="PS00062">
    <property type="entry name" value="ALDOKETO_REDUCTASE_2"/>
    <property type="match status" value="1"/>
</dbReference>
<comment type="similarity">
    <text evidence="1">Belongs to the aldo/keto reductase family.</text>
</comment>
<evidence type="ECO:0000256" key="6">
    <source>
        <dbReference type="PIRSR" id="PIRSR000097-3"/>
    </source>
</evidence>
<dbReference type="InterPro" id="IPR023210">
    <property type="entry name" value="NADP_OxRdtase_dom"/>
</dbReference>
<dbReference type="PANTHER" id="PTHR43827:SF3">
    <property type="entry name" value="NADP-DEPENDENT OXIDOREDUCTASE DOMAIN-CONTAINING PROTEIN"/>
    <property type="match status" value="1"/>
</dbReference>
<dbReference type="PIRSF" id="PIRSF000097">
    <property type="entry name" value="AKR"/>
    <property type="match status" value="1"/>
</dbReference>
<evidence type="ECO:0000313" key="9">
    <source>
        <dbReference type="Proteomes" id="UP000823849"/>
    </source>
</evidence>
<dbReference type="Pfam" id="PF00248">
    <property type="entry name" value="Aldo_ket_red"/>
    <property type="match status" value="1"/>
</dbReference>
<evidence type="ECO:0000256" key="1">
    <source>
        <dbReference type="ARBA" id="ARBA00007905"/>
    </source>
</evidence>